<evidence type="ECO:0000259" key="1">
    <source>
        <dbReference type="Pfam" id="PF06406"/>
    </source>
</evidence>
<evidence type="ECO:0000313" key="4">
    <source>
        <dbReference type="Proteomes" id="UP001208888"/>
    </source>
</evidence>
<name>A0AAJ1FVW2_PANAN</name>
<reference evidence="3" key="1">
    <citation type="submission" date="2022-06" db="EMBL/GenBank/DDBJ databases">
        <title>Dynamics of rice microbiomes reveals core vertical transmitted seed endophytes.</title>
        <authorList>
            <person name="Liao K."/>
            <person name="Zhang X."/>
        </authorList>
    </citation>
    <scope>NUCLEOTIDE SEQUENCE</scope>
    <source>
        <strain evidence="3">JT1-17</strain>
    </source>
</reference>
<evidence type="ECO:0000259" key="2">
    <source>
        <dbReference type="Pfam" id="PF21523"/>
    </source>
</evidence>
<feature type="domain" description="Plasmid segregation protein ParM/StbA N-terminal" evidence="1">
    <location>
        <begin position="1"/>
        <end position="156"/>
    </location>
</feature>
<gene>
    <name evidence="3" type="ORF">NB703_003976</name>
</gene>
<proteinExistence type="predicted"/>
<dbReference type="InterPro" id="IPR043129">
    <property type="entry name" value="ATPase_NBD"/>
</dbReference>
<organism evidence="3 4">
    <name type="scientific">Pantoea ananas</name>
    <name type="common">Erwinia uredovora</name>
    <dbReference type="NCBI Taxonomy" id="553"/>
    <lineage>
        <taxon>Bacteria</taxon>
        <taxon>Pseudomonadati</taxon>
        <taxon>Pseudomonadota</taxon>
        <taxon>Gammaproteobacteria</taxon>
        <taxon>Enterobacterales</taxon>
        <taxon>Erwiniaceae</taxon>
        <taxon>Pantoea</taxon>
    </lineage>
</organism>
<dbReference type="InterPro" id="IPR056367">
    <property type="entry name" value="ASKHA_NBD_ParM_R1-like"/>
</dbReference>
<dbReference type="Pfam" id="PF21523">
    <property type="entry name" value="ParM_N"/>
    <property type="match status" value="1"/>
</dbReference>
<dbReference type="Gene3D" id="3.30.420.40">
    <property type="match status" value="2"/>
</dbReference>
<evidence type="ECO:0000313" key="3">
    <source>
        <dbReference type="EMBL" id="MCW0345883.1"/>
    </source>
</evidence>
<dbReference type="InterPro" id="IPR048345">
    <property type="entry name" value="ParM_C"/>
</dbReference>
<dbReference type="RefSeq" id="WP_264272187.1">
    <property type="nucleotide sequence ID" value="NZ_JANFVX010000020.1"/>
</dbReference>
<feature type="domain" description="Plasmid segregation protein ParM C-terminal" evidence="2">
    <location>
        <begin position="159"/>
        <end position="316"/>
    </location>
</feature>
<protein>
    <submittedName>
        <fullName evidence="3">Plasmid segregation protein ParM</fullName>
    </submittedName>
</protein>
<dbReference type="EMBL" id="JANFVX010000020">
    <property type="protein sequence ID" value="MCW0345883.1"/>
    <property type="molecule type" value="Genomic_DNA"/>
</dbReference>
<dbReference type="Proteomes" id="UP001208888">
    <property type="component" value="Unassembled WGS sequence"/>
</dbReference>
<dbReference type="Pfam" id="PF06406">
    <property type="entry name" value="StbA_N"/>
    <property type="match status" value="1"/>
</dbReference>
<comment type="caution">
    <text evidence="3">The sequence shown here is derived from an EMBL/GenBank/DDBJ whole genome shotgun (WGS) entry which is preliminary data.</text>
</comment>
<dbReference type="InterPro" id="IPR009440">
    <property type="entry name" value="ParM/StbA_N"/>
</dbReference>
<dbReference type="CDD" id="cd24022">
    <property type="entry name" value="ASKHA_NBD_ParM_R1-like"/>
    <property type="match status" value="1"/>
</dbReference>
<dbReference type="SUPFAM" id="SSF53067">
    <property type="entry name" value="Actin-like ATPase domain"/>
    <property type="match status" value="2"/>
</dbReference>
<dbReference type="AlphaFoldDB" id="A0AAJ1FVW2"/>
<sequence length="318" mass="34648">MKVFVDDGSTNVKLAWKDNGSIRTYLSPNSFKREWSVAFGDKPVFNYTMNGEQYSYDPIAPEAVKTTNIAWQYSDVNVVAVHHALLQTGLKPSEVDITVTLPLTEFYDHNNQPAAANIEKKKAGLLRPVSLNGGAGFKIRSVSVMPESIPAGFELLSGLDPLDSLLIVDLGGTTLDISQVRGRMSGITRIHGDATIGVSLVTTAVADALRVAGTRGSSYLADDIIVHRNDDAYLERRINDLSRVSLVKSTINESLERLTQRVISAMKAFEGYTHVMVIGGGAEIIAEAVRTHCGVRAERFYKTDSSQFDLVRGMIAIG</sequence>
<accession>A0AAJ1FVW2</accession>